<dbReference type="InterPro" id="IPR020242">
    <property type="entry name" value="Conotoxin_I2"/>
</dbReference>
<keyword evidence="3" id="KW-0964">Secreted</keyword>
<keyword evidence="5" id="KW-1015">Disulfide bond</keyword>
<evidence type="ECO:0000256" key="4">
    <source>
        <dbReference type="ARBA" id="ARBA00022656"/>
    </source>
</evidence>
<evidence type="ECO:0000256" key="6">
    <source>
        <dbReference type="SAM" id="SignalP"/>
    </source>
</evidence>
<evidence type="ECO:0000313" key="7">
    <source>
        <dbReference type="EMBL" id="BAS22278.1"/>
    </source>
</evidence>
<name>A0A0K2S585_CONEP</name>
<keyword evidence="6" id="KW-0732">Signal</keyword>
<accession>A0A0K2S585</accession>
<evidence type="ECO:0000256" key="2">
    <source>
        <dbReference type="ARBA" id="ARBA00007388"/>
    </source>
</evidence>
<dbReference type="Pfam" id="PF17557">
    <property type="entry name" value="Conotoxin_I2"/>
    <property type="match status" value="1"/>
</dbReference>
<organism evidence="7">
    <name type="scientific">Conus episcopatus</name>
    <name type="common">Bishop's cone</name>
    <dbReference type="NCBI Taxonomy" id="88764"/>
    <lineage>
        <taxon>Eukaryota</taxon>
        <taxon>Metazoa</taxon>
        <taxon>Spiralia</taxon>
        <taxon>Lophotrochozoa</taxon>
        <taxon>Mollusca</taxon>
        <taxon>Gastropoda</taxon>
        <taxon>Caenogastropoda</taxon>
        <taxon>Neogastropoda</taxon>
        <taxon>Conoidea</taxon>
        <taxon>Conidae</taxon>
        <taxon>Conus</taxon>
        <taxon>Darioconus</taxon>
    </lineage>
</organism>
<dbReference type="InterPro" id="IPR013141">
    <property type="entry name" value="Conotoxin-I_CS"/>
</dbReference>
<dbReference type="EMBL" id="AK442844">
    <property type="protein sequence ID" value="BAS22278.1"/>
    <property type="molecule type" value="mRNA"/>
</dbReference>
<feature type="chain" id="PRO_5005483542" evidence="6">
    <location>
        <begin position="26"/>
        <end position="88"/>
    </location>
</feature>
<reference evidence="7" key="1">
    <citation type="journal article" date="2015" name="Proc. Natl. Acad. Sci. U.S.A.">
        <title>Optimized deep-targeted proteotranscriptomic profiling reveals unexplored Conus toxin diversity and novel cysteine frameworks.</title>
        <authorList>
            <person name="Lavergne V."/>
            <person name="Harliwong I."/>
            <person name="Jones A."/>
            <person name="Miller D."/>
            <person name="Taft R.J."/>
            <person name="Alewood P.F."/>
        </authorList>
    </citation>
    <scope>NUCLEOTIDE SEQUENCE</scope>
    <source>
        <tissue evidence="7">Venom Duct</tissue>
    </source>
</reference>
<comment type="subcellular location">
    <subcellularLocation>
        <location evidence="1">Secreted</location>
    </subcellularLocation>
</comment>
<comment type="similarity">
    <text evidence="2">Belongs to the conotoxin I2 superfamily.</text>
</comment>
<proteinExistence type="evidence at transcript level"/>
<dbReference type="GO" id="GO:0005576">
    <property type="term" value="C:extracellular region"/>
    <property type="evidence" value="ECO:0007669"/>
    <property type="project" value="UniProtKB-SubCell"/>
</dbReference>
<evidence type="ECO:0000256" key="1">
    <source>
        <dbReference type="ARBA" id="ARBA00004613"/>
    </source>
</evidence>
<keyword evidence="4" id="KW-0800">Toxin</keyword>
<dbReference type="GO" id="GO:0090729">
    <property type="term" value="F:toxin activity"/>
    <property type="evidence" value="ECO:0007669"/>
    <property type="project" value="UniProtKB-KW"/>
</dbReference>
<feature type="signal peptide" evidence="6">
    <location>
        <begin position="1"/>
        <end position="25"/>
    </location>
</feature>
<evidence type="ECO:0000256" key="3">
    <source>
        <dbReference type="ARBA" id="ARBA00022525"/>
    </source>
</evidence>
<evidence type="ECO:0000256" key="5">
    <source>
        <dbReference type="ARBA" id="ARBA00023157"/>
    </source>
</evidence>
<sequence>MVRVTSVGCFLLVILSLNLVVLTNACLSEGSPCSMSGGCCHKSCCRSTCTFPCLIPGKRAKLREFFRQRCYVAQRSAAFLRKWQITTT</sequence>
<protein>
    <submittedName>
        <fullName evidence="7">Conotoxin Superfamily I2</fullName>
    </submittedName>
</protein>
<dbReference type="PROSITE" id="PS60019">
    <property type="entry name" value="I_CONOTOXIN"/>
    <property type="match status" value="1"/>
</dbReference>
<dbReference type="AlphaFoldDB" id="A0A0K2S585"/>